<dbReference type="RefSeq" id="WP_036366908.1">
    <property type="nucleotide sequence ID" value="NZ_CP070380.1"/>
</dbReference>
<reference evidence="1" key="1">
    <citation type="submission" date="2023-07" db="EMBL/GenBank/DDBJ databases">
        <title>Degradation of tert-butanol by M. austroafricanum TBA100.</title>
        <authorList>
            <person name="Helbich S."/>
            <person name="Vainshtein Y."/>
        </authorList>
    </citation>
    <scope>NUCLEOTIDE SEQUENCE</scope>
    <source>
        <strain evidence="1">TBA100</strain>
    </source>
</reference>
<accession>A0ABT8HAN9</accession>
<dbReference type="PANTHER" id="PTHR23026:SF123">
    <property type="entry name" value="NAD(P)H NITROREDUCTASE RV3131-RELATED"/>
    <property type="match status" value="1"/>
</dbReference>
<evidence type="ECO:0000313" key="2">
    <source>
        <dbReference type="Proteomes" id="UP001172687"/>
    </source>
</evidence>
<dbReference type="EMBL" id="JAUHTC010000034">
    <property type="protein sequence ID" value="MDN4517830.1"/>
    <property type="molecule type" value="Genomic_DNA"/>
</dbReference>
<comment type="caution">
    <text evidence="1">The sequence shown here is derived from an EMBL/GenBank/DDBJ whole genome shotgun (WGS) entry which is preliminary data.</text>
</comment>
<protein>
    <submittedName>
        <fullName evidence="1">NAD(P)H nitroreductase</fullName>
    </submittedName>
</protein>
<dbReference type="SUPFAM" id="SSF55469">
    <property type="entry name" value="FMN-dependent nitroreductase-like"/>
    <property type="match status" value="2"/>
</dbReference>
<keyword evidence="2" id="KW-1185">Reference proteome</keyword>
<proteinExistence type="predicted"/>
<dbReference type="PANTHER" id="PTHR23026">
    <property type="entry name" value="NADPH NITROREDUCTASE"/>
    <property type="match status" value="1"/>
</dbReference>
<name>A0ABT8HAN9_MYCAO</name>
<evidence type="ECO:0000313" key="1">
    <source>
        <dbReference type="EMBL" id="MDN4517830.1"/>
    </source>
</evidence>
<gene>
    <name evidence="1" type="ORF">QYF68_08290</name>
</gene>
<dbReference type="NCBIfam" id="NF047509">
    <property type="entry name" value="Rv3131_FMN_oxido"/>
    <property type="match status" value="1"/>
</dbReference>
<organism evidence="1 2">
    <name type="scientific">Mycolicibacterium austroafricanum</name>
    <name type="common">Mycobacterium austroafricanum</name>
    <dbReference type="NCBI Taxonomy" id="39687"/>
    <lineage>
        <taxon>Bacteria</taxon>
        <taxon>Bacillati</taxon>
        <taxon>Actinomycetota</taxon>
        <taxon>Actinomycetes</taxon>
        <taxon>Mycobacteriales</taxon>
        <taxon>Mycobacteriaceae</taxon>
        <taxon>Mycolicibacterium</taxon>
    </lineage>
</organism>
<sequence length="331" mass="35965">MPATRIRIEAIVDALQLACRAPSLHNSQPWRWVVVDHRLDLYVDPARVIRSADATGRQALLSCGAALDHFRVAMTAAGWNTSVRRFPDSADPHHLATIEFAAAGEVSYEQKRRADAILLRHSDRLPLAAPPDWERLTDTLTSAAGRGPAQLHVVAEDLRSPLAEVSRLAEAMRLYDARYHAELHWWTASFAEREGIPRSALITATESERVDIGRSFPVTASPERRGHLDEDRAGVLVLSTVDDSRESVLRCGEALSAVLLDATMAGMSTCTVTHVTEVPEGRDVLASLIGGTAIPQALVRVGLAPAMDATPPPTPRRPVREVLEIRGGAAC</sequence>
<dbReference type="Gene3D" id="3.40.109.10">
    <property type="entry name" value="NADH Oxidase"/>
    <property type="match status" value="2"/>
</dbReference>
<dbReference type="InterPro" id="IPR050627">
    <property type="entry name" value="Nitroreductase/BluB"/>
</dbReference>
<dbReference type="Proteomes" id="UP001172687">
    <property type="component" value="Unassembled WGS sequence"/>
</dbReference>
<dbReference type="InterPro" id="IPR000415">
    <property type="entry name" value="Nitroreductase-like"/>
</dbReference>